<feature type="compositionally biased region" description="Basic and acidic residues" evidence="1">
    <location>
        <begin position="146"/>
        <end position="156"/>
    </location>
</feature>
<protein>
    <recommendedName>
        <fullName evidence="5">Transmembrane protein</fullName>
    </recommendedName>
</protein>
<reference evidence="3 4" key="1">
    <citation type="submission" date="2024-09" db="EMBL/GenBank/DDBJ databases">
        <title>Chromosome-scale assembly of Riccia sorocarpa.</title>
        <authorList>
            <person name="Paukszto L."/>
        </authorList>
    </citation>
    <scope>NUCLEOTIDE SEQUENCE [LARGE SCALE GENOMIC DNA]</scope>
    <source>
        <strain evidence="3">LP-2024</strain>
        <tissue evidence="3">Aerial parts of the thallus</tissue>
    </source>
</reference>
<organism evidence="3 4">
    <name type="scientific">Riccia sorocarpa</name>
    <dbReference type="NCBI Taxonomy" id="122646"/>
    <lineage>
        <taxon>Eukaryota</taxon>
        <taxon>Viridiplantae</taxon>
        <taxon>Streptophyta</taxon>
        <taxon>Embryophyta</taxon>
        <taxon>Marchantiophyta</taxon>
        <taxon>Marchantiopsida</taxon>
        <taxon>Marchantiidae</taxon>
        <taxon>Marchantiales</taxon>
        <taxon>Ricciaceae</taxon>
        <taxon>Riccia</taxon>
    </lineage>
</organism>
<accession>A0ABD3GTB8</accession>
<sequence length="344" mass="37885">MVEFETVVFLVPFSGLAMLLLIGAVTSRVRRCLACGRLQTDSGRPESPPTPPKVDVSFQTWLSSSPPAADTPEEPEVPKLELPPAFHYEMPSDFRRLRYSPTGGNDDEDEIMVEREIGETSGASTSYWRGGAPSASPPRLQVSPQRRRETGDDLRRTVLISRAMQTLPENHTLLRTPSRRDTPPTPRRTELSRPVRPQGEVAPESSLRARGPPRSLRTWNSAPASPSASRRVSVSVPIRIHEPSTSPRTQRALHWVSSTSPRRSEAEPTPSTQEGIRITAVSEAEPIPVTPEAITPSEVARRRPVGIRISEPEVRSPDEPTASTGSSEKPPAPEDPKGKRPMYE</sequence>
<feature type="region of interest" description="Disordered" evidence="1">
    <location>
        <begin position="120"/>
        <end position="344"/>
    </location>
</feature>
<evidence type="ECO:0000313" key="4">
    <source>
        <dbReference type="Proteomes" id="UP001633002"/>
    </source>
</evidence>
<evidence type="ECO:0000256" key="2">
    <source>
        <dbReference type="SAM" id="Phobius"/>
    </source>
</evidence>
<evidence type="ECO:0000313" key="3">
    <source>
        <dbReference type="EMBL" id="KAL3681056.1"/>
    </source>
</evidence>
<keyword evidence="4" id="KW-1185">Reference proteome</keyword>
<keyword evidence="2" id="KW-1133">Transmembrane helix</keyword>
<gene>
    <name evidence="3" type="ORF">R1sor_024012</name>
</gene>
<name>A0ABD3GTB8_9MARC</name>
<feature type="compositionally biased region" description="Low complexity" evidence="1">
    <location>
        <begin position="221"/>
        <end position="238"/>
    </location>
</feature>
<feature type="transmembrane region" description="Helical" evidence="2">
    <location>
        <begin position="6"/>
        <end position="27"/>
    </location>
</feature>
<evidence type="ECO:0000256" key="1">
    <source>
        <dbReference type="SAM" id="MobiDB-lite"/>
    </source>
</evidence>
<evidence type="ECO:0008006" key="5">
    <source>
        <dbReference type="Google" id="ProtNLM"/>
    </source>
</evidence>
<keyword evidence="2" id="KW-0472">Membrane</keyword>
<comment type="caution">
    <text evidence="3">The sequence shown here is derived from an EMBL/GenBank/DDBJ whole genome shotgun (WGS) entry which is preliminary data.</text>
</comment>
<keyword evidence="2" id="KW-0812">Transmembrane</keyword>
<dbReference type="EMBL" id="JBJQOH010000007">
    <property type="protein sequence ID" value="KAL3681056.1"/>
    <property type="molecule type" value="Genomic_DNA"/>
</dbReference>
<proteinExistence type="predicted"/>
<feature type="compositionally biased region" description="Basic and acidic residues" evidence="1">
    <location>
        <begin position="331"/>
        <end position="344"/>
    </location>
</feature>
<dbReference type="AlphaFoldDB" id="A0ABD3GTB8"/>
<feature type="compositionally biased region" description="Basic and acidic residues" evidence="1">
    <location>
        <begin position="178"/>
        <end position="193"/>
    </location>
</feature>
<dbReference type="Proteomes" id="UP001633002">
    <property type="component" value="Unassembled WGS sequence"/>
</dbReference>